<organism evidence="1 2">
    <name type="scientific">Salmonella diarizonae</name>
    <dbReference type="NCBI Taxonomy" id="59204"/>
    <lineage>
        <taxon>Bacteria</taxon>
        <taxon>Pseudomonadati</taxon>
        <taxon>Pseudomonadota</taxon>
        <taxon>Gammaproteobacteria</taxon>
        <taxon>Enterobacterales</taxon>
        <taxon>Enterobacteriaceae</taxon>
        <taxon>Salmonella</taxon>
    </lineage>
</organism>
<sequence length="175" mass="19728">MPTKHIDDDSWAIIEEMAVEVTRRANKPVKEADILRLALKHGLRTLPPDLLDALATFNPTYRVLHLAQNFGLREYLSPDADDYLHDFKVPGGVMACVWGQTCSGKSTFAESLKHMLEETNFIADLYYHDEVRNTGELKVALSAFIQGRKVIITTHGNSPDIVKQRILEALIQVQN</sequence>
<dbReference type="InterPro" id="IPR027417">
    <property type="entry name" value="P-loop_NTPase"/>
</dbReference>
<dbReference type="AlphaFoldDB" id="A0A379XXG4"/>
<evidence type="ECO:0000313" key="2">
    <source>
        <dbReference type="Proteomes" id="UP000254633"/>
    </source>
</evidence>
<dbReference type="Proteomes" id="UP000254633">
    <property type="component" value="Unassembled WGS sequence"/>
</dbReference>
<reference evidence="1 2" key="1">
    <citation type="submission" date="2018-06" db="EMBL/GenBank/DDBJ databases">
        <authorList>
            <consortium name="Pathogen Informatics"/>
            <person name="Doyle S."/>
        </authorList>
    </citation>
    <scope>NUCLEOTIDE SEQUENCE [LARGE SCALE GENOMIC DNA]</scope>
    <source>
        <strain evidence="1 2">NCTC10060</strain>
    </source>
</reference>
<accession>A0A379XXG4</accession>
<dbReference type="RefSeq" id="WP_136057826.1">
    <property type="nucleotide sequence ID" value="NZ_DACWWF010000018.1"/>
</dbReference>
<dbReference type="SUPFAM" id="SSF52540">
    <property type="entry name" value="P-loop containing nucleoside triphosphate hydrolases"/>
    <property type="match status" value="1"/>
</dbReference>
<protein>
    <submittedName>
        <fullName evidence="1">Uncharacterized protein</fullName>
    </submittedName>
</protein>
<name>A0A379XXG4_SALDZ</name>
<dbReference type="EMBL" id="UGXH01000005">
    <property type="protein sequence ID" value="SUI37503.1"/>
    <property type="molecule type" value="Genomic_DNA"/>
</dbReference>
<evidence type="ECO:0000313" key="1">
    <source>
        <dbReference type="EMBL" id="SUI37503.1"/>
    </source>
</evidence>
<gene>
    <name evidence="1" type="ORF">NCTC10060_05674</name>
</gene>
<proteinExistence type="predicted"/>